<proteinExistence type="predicted"/>
<keyword evidence="7" id="KW-1185">Reference proteome</keyword>
<dbReference type="Pfam" id="PF01124">
    <property type="entry name" value="MAPEG"/>
    <property type="match status" value="1"/>
</dbReference>
<keyword evidence="2 5" id="KW-0812">Transmembrane</keyword>
<dbReference type="PhylomeDB" id="A0A0G4EH74"/>
<evidence type="ECO:0000256" key="4">
    <source>
        <dbReference type="ARBA" id="ARBA00023136"/>
    </source>
</evidence>
<keyword evidence="3 5" id="KW-1133">Transmembrane helix</keyword>
<dbReference type="EMBL" id="CDMY01000227">
    <property type="protein sequence ID" value="CEL95327.1"/>
    <property type="molecule type" value="Genomic_DNA"/>
</dbReference>
<dbReference type="SUPFAM" id="SSF161084">
    <property type="entry name" value="MAPEG domain-like"/>
    <property type="match status" value="1"/>
</dbReference>
<accession>A0A0G4EH74</accession>
<dbReference type="Proteomes" id="UP000041254">
    <property type="component" value="Unassembled WGS sequence"/>
</dbReference>
<keyword evidence="4 5" id="KW-0472">Membrane</keyword>
<feature type="transmembrane region" description="Helical" evidence="5">
    <location>
        <begin position="141"/>
        <end position="159"/>
    </location>
</feature>
<evidence type="ECO:0000313" key="7">
    <source>
        <dbReference type="Proteomes" id="UP000041254"/>
    </source>
</evidence>
<name>A0A0G4EH74_VITBC</name>
<dbReference type="InterPro" id="IPR023352">
    <property type="entry name" value="MAPEG-like_dom_sf"/>
</dbReference>
<dbReference type="GO" id="GO:0016020">
    <property type="term" value="C:membrane"/>
    <property type="evidence" value="ECO:0007669"/>
    <property type="project" value="UniProtKB-SubCell"/>
</dbReference>
<evidence type="ECO:0000256" key="3">
    <source>
        <dbReference type="ARBA" id="ARBA00022989"/>
    </source>
</evidence>
<organism evidence="6 7">
    <name type="scientific">Vitrella brassicaformis (strain CCMP3155)</name>
    <dbReference type="NCBI Taxonomy" id="1169540"/>
    <lineage>
        <taxon>Eukaryota</taxon>
        <taxon>Sar</taxon>
        <taxon>Alveolata</taxon>
        <taxon>Colpodellida</taxon>
        <taxon>Vitrellaceae</taxon>
        <taxon>Vitrella</taxon>
    </lineage>
</organism>
<reference evidence="6 7" key="1">
    <citation type="submission" date="2014-11" db="EMBL/GenBank/DDBJ databases">
        <authorList>
            <person name="Zhu J."/>
            <person name="Qi W."/>
            <person name="Song R."/>
        </authorList>
    </citation>
    <scope>NUCLEOTIDE SEQUENCE [LARGE SCALE GENOMIC DNA]</scope>
</reference>
<protein>
    <submittedName>
        <fullName evidence="6">Uncharacterized protein</fullName>
    </submittedName>
</protein>
<sequence length="165" mass="17941">MALTFDVAAPFLLFTVLNSTQNLVLSLITALTRVKTGVLFGTGEETGEALAGGTSREASLQLLTRSRAHGNHTEMMTVHLFLLLGLTIAAAVEGPTVGITKVALYSYGAIFFTLKTMHVHAHLQPDSYKAPNQPFRTIGYVGNWLLMVVMAGHLLLAWLKKENIF</sequence>
<evidence type="ECO:0000256" key="1">
    <source>
        <dbReference type="ARBA" id="ARBA00004370"/>
    </source>
</evidence>
<dbReference type="VEuPathDB" id="CryptoDB:Vbra_11757"/>
<evidence type="ECO:0000256" key="2">
    <source>
        <dbReference type="ARBA" id="ARBA00022692"/>
    </source>
</evidence>
<dbReference type="AlphaFoldDB" id="A0A0G4EH74"/>
<evidence type="ECO:0000313" key="6">
    <source>
        <dbReference type="EMBL" id="CEL95327.1"/>
    </source>
</evidence>
<feature type="transmembrane region" description="Helical" evidence="5">
    <location>
        <begin position="75"/>
        <end position="92"/>
    </location>
</feature>
<dbReference type="Gene3D" id="1.20.120.550">
    <property type="entry name" value="Membrane associated eicosanoid/glutathione metabolism-like domain"/>
    <property type="match status" value="1"/>
</dbReference>
<comment type="subcellular location">
    <subcellularLocation>
        <location evidence="1">Membrane</location>
    </subcellularLocation>
</comment>
<evidence type="ECO:0000256" key="5">
    <source>
        <dbReference type="SAM" id="Phobius"/>
    </source>
</evidence>
<gene>
    <name evidence="6" type="ORF">Vbra_11757</name>
</gene>
<dbReference type="InParanoid" id="A0A0G4EH74"/>
<dbReference type="InterPro" id="IPR001129">
    <property type="entry name" value="Membr-assoc_MAPEG"/>
</dbReference>